<organism evidence="1 2">
    <name type="scientific">Nocardia thailandica</name>
    <dbReference type="NCBI Taxonomy" id="257275"/>
    <lineage>
        <taxon>Bacteria</taxon>
        <taxon>Bacillati</taxon>
        <taxon>Actinomycetota</taxon>
        <taxon>Actinomycetes</taxon>
        <taxon>Mycobacteriales</taxon>
        <taxon>Nocardiaceae</taxon>
        <taxon>Nocardia</taxon>
    </lineage>
</organism>
<dbReference type="CDD" id="cd05233">
    <property type="entry name" value="SDR_c"/>
    <property type="match status" value="1"/>
</dbReference>
<reference evidence="1 2" key="1">
    <citation type="submission" date="2024-10" db="EMBL/GenBank/DDBJ databases">
        <title>The Natural Products Discovery Center: Release of the First 8490 Sequenced Strains for Exploring Actinobacteria Biosynthetic Diversity.</title>
        <authorList>
            <person name="Kalkreuter E."/>
            <person name="Kautsar S.A."/>
            <person name="Yang D."/>
            <person name="Bader C.D."/>
            <person name="Teijaro C.N."/>
            <person name="Fluegel L."/>
            <person name="Davis C.M."/>
            <person name="Simpson J.R."/>
            <person name="Lauterbach L."/>
            <person name="Steele A.D."/>
            <person name="Gui C."/>
            <person name="Meng S."/>
            <person name="Li G."/>
            <person name="Viehrig K."/>
            <person name="Ye F."/>
            <person name="Su P."/>
            <person name="Kiefer A.F."/>
            <person name="Nichols A."/>
            <person name="Cepeda A.J."/>
            <person name="Yan W."/>
            <person name="Fan B."/>
            <person name="Jiang Y."/>
            <person name="Adhikari A."/>
            <person name="Zheng C.-J."/>
            <person name="Schuster L."/>
            <person name="Cowan T.M."/>
            <person name="Smanski M.J."/>
            <person name="Chevrette M.G."/>
            <person name="De Carvalho L.P.S."/>
            <person name="Shen B."/>
        </authorList>
    </citation>
    <scope>NUCLEOTIDE SEQUENCE [LARGE SCALE GENOMIC DNA]</scope>
    <source>
        <strain evidence="1 2">NPDC004045</strain>
    </source>
</reference>
<gene>
    <name evidence="1" type="ORF">ACFYTF_01845</name>
</gene>
<keyword evidence="2" id="KW-1185">Reference proteome</keyword>
<sequence length="240" mass="25104">MTKTLAVFGYGPGLGAGTARRFGRAGFRVAVVGRDATAADGHVAALAAEGIDAKAFRADVTDAAQLRSAIDRIEAELGVIDVALHSAAADMSIRRPSTLDTEVDALAAPFALKVHSPIALVRALAPAMIARGDGALLFSSGASEHLVQPYLANVGVALGAQRAYLRQLAAELDGTGVYIGLLNIGALIRHSRAQRIIDARPDLIPAGLDLPRIGNDELGEAYWRLYSERADTELDIGFPG</sequence>
<accession>A0ABW6PGS7</accession>
<dbReference type="Gene3D" id="3.40.50.720">
    <property type="entry name" value="NAD(P)-binding Rossmann-like Domain"/>
    <property type="match status" value="1"/>
</dbReference>
<comment type="caution">
    <text evidence="1">The sequence shown here is derived from an EMBL/GenBank/DDBJ whole genome shotgun (WGS) entry which is preliminary data.</text>
</comment>
<protein>
    <submittedName>
        <fullName evidence="1">SDR family NAD(P)-dependent oxidoreductase</fullName>
        <ecNumber evidence="1">1.-.-.-</ecNumber>
    </submittedName>
</protein>
<dbReference type="Pfam" id="PF13561">
    <property type="entry name" value="adh_short_C2"/>
    <property type="match status" value="1"/>
</dbReference>
<dbReference type="Proteomes" id="UP001601444">
    <property type="component" value="Unassembled WGS sequence"/>
</dbReference>
<dbReference type="PANTHER" id="PTHR43431">
    <property type="entry name" value="OXIDOREDUCTASE, SHORT CHAIN DEHYDROGENASE/REDUCTASE FAMILY (AFU_ORTHOLOGUE AFUA_5G14000)"/>
    <property type="match status" value="1"/>
</dbReference>
<dbReference type="EMBL" id="JBIAMX010000001">
    <property type="protein sequence ID" value="MFF0541563.1"/>
    <property type="molecule type" value="Genomic_DNA"/>
</dbReference>
<evidence type="ECO:0000313" key="1">
    <source>
        <dbReference type="EMBL" id="MFF0541563.1"/>
    </source>
</evidence>
<dbReference type="GO" id="GO:0016491">
    <property type="term" value="F:oxidoreductase activity"/>
    <property type="evidence" value="ECO:0007669"/>
    <property type="project" value="UniProtKB-KW"/>
</dbReference>
<name>A0ABW6PGS7_9NOCA</name>
<dbReference type="PANTHER" id="PTHR43431:SF7">
    <property type="entry name" value="OXIDOREDUCTASE, SHORT CHAIN DEHYDROGENASE_REDUCTASE FAMILY (AFU_ORTHOLOGUE AFUA_5G14000)"/>
    <property type="match status" value="1"/>
</dbReference>
<dbReference type="RefSeq" id="WP_387698759.1">
    <property type="nucleotide sequence ID" value="NZ_JBIAMX010000001.1"/>
</dbReference>
<dbReference type="InterPro" id="IPR036291">
    <property type="entry name" value="NAD(P)-bd_dom_sf"/>
</dbReference>
<proteinExistence type="predicted"/>
<dbReference type="InterPro" id="IPR002347">
    <property type="entry name" value="SDR_fam"/>
</dbReference>
<dbReference type="EC" id="1.-.-.-" evidence="1"/>
<dbReference type="SUPFAM" id="SSF51735">
    <property type="entry name" value="NAD(P)-binding Rossmann-fold domains"/>
    <property type="match status" value="1"/>
</dbReference>
<evidence type="ECO:0000313" key="2">
    <source>
        <dbReference type="Proteomes" id="UP001601444"/>
    </source>
</evidence>
<keyword evidence="1" id="KW-0560">Oxidoreductase</keyword>